<dbReference type="InterPro" id="IPR003601">
    <property type="entry name" value="Topo_IA_2"/>
</dbReference>
<feature type="compositionally biased region" description="Gly residues" evidence="12">
    <location>
        <begin position="908"/>
        <end position="932"/>
    </location>
</feature>
<keyword evidence="8 11" id="KW-0238">DNA-binding</keyword>
<evidence type="ECO:0000256" key="12">
    <source>
        <dbReference type="SAM" id="MobiDB-lite"/>
    </source>
</evidence>
<dbReference type="InterPro" id="IPR000380">
    <property type="entry name" value="Topo_IA"/>
</dbReference>
<dbReference type="Gene3D" id="3.40.50.140">
    <property type="match status" value="1"/>
</dbReference>
<dbReference type="Gene3D" id="1.10.290.10">
    <property type="entry name" value="Topoisomerase I, domain 4"/>
    <property type="match status" value="1"/>
</dbReference>
<evidence type="ECO:0000256" key="7">
    <source>
        <dbReference type="ARBA" id="ARBA00023029"/>
    </source>
</evidence>
<dbReference type="Pfam" id="PF06839">
    <property type="entry name" value="Zn_ribbon_GRF"/>
    <property type="match status" value="2"/>
</dbReference>
<organism evidence="16 17">
    <name type="scientific">Tegillarca granosa</name>
    <name type="common">Malaysian cockle</name>
    <name type="synonym">Anadara granosa</name>
    <dbReference type="NCBI Taxonomy" id="220873"/>
    <lineage>
        <taxon>Eukaryota</taxon>
        <taxon>Metazoa</taxon>
        <taxon>Spiralia</taxon>
        <taxon>Lophotrochozoa</taxon>
        <taxon>Mollusca</taxon>
        <taxon>Bivalvia</taxon>
        <taxon>Autobranchia</taxon>
        <taxon>Pteriomorphia</taxon>
        <taxon>Arcoida</taxon>
        <taxon>Arcoidea</taxon>
        <taxon>Arcidae</taxon>
        <taxon>Tegillarca</taxon>
    </lineage>
</organism>
<sequence length="975" mass="108625">MLLKKMMQLNLFQMLCLEEVIERYSCSPVALFDVQVEKYCPQDFIDIKRTLEREIRGCQKLIIWTDGDREGENIGFEIIQVCKAIKPNIPVLRARFSEITPQAVMRACRNLVPPDKNTSDAVDVRMELDLRIGAAFTRFQTLRLQKIFPDVLSDQLISYGSCQFPTLGFVVERYKQVQRFVPEPFWKLKVSHKRDEDMVDFNWKRNRLFDNRACLVLYEHCIEVSQINYIVVSSCLYAVYFRNPIAKVLDVKSKSKSKWRPQPLDTVELEKLASRKLKINAKETMKIAEKLYTQGFISYPRTETNIFPKDLDLRGLIEQQTRDENWGDFAAGVLEHGPHPRNGNKSDQAHPPIHPTKYTNNLQFTAQGLMIIARNYLDVYPYDKWNAKVIPVYHEGDTFQPNSIEMAEGETSPPSLLTEADLIALMEKHGIGTDATHAEHIETIKSRMYVGVRPDGKFVPGQLGMGLVEGYDAMGYEMSKPNLRAELEADLKRICEGTKNKNDVLQEQVQKYKQVFIEACRQAIKIDEALSQYLGEARELPVEEVLEVMASVPVKKCPNCSQDMYYIGCMGYPDCKNAIWFPDWVLEATGDESHCQQCQSRQIKFKFKKGHVPPMMPLEYTGCIGGCDDLLSEALGLNRQKSGFSSSQRPRQVTNNSQNTPANNSYNSRSNSSDNNRQMTVGANRNQSSNYHTASSHNNSGNMYQGFQNSFNSPNSVQNRSRGQSSPRVPLMSVEPFNRGSDSTGGDSGRGGDENAIVCNCGDDAIQLTVRKEGPNTGRQFYKCGSSKCNFFLWADEAGSGGGGGAPVGGRGRGRGMSNSYSNSGNRVGYSRSDSGGGSGFSGQRNYSAGVSNSSDMGPNCNCGELSKCLTVQKEGPNKGRQFHTCSKPRGEGCNFFQWADENDSSGGTTGSGWGQRGGTRGGGRGGRGGGVAKRNVSSDDASGPATKNQENVDYVEEKVNSYFYIPINIKPCNG</sequence>
<evidence type="ECO:0000256" key="5">
    <source>
        <dbReference type="ARBA" id="ARBA00022771"/>
    </source>
</evidence>
<evidence type="ECO:0000256" key="11">
    <source>
        <dbReference type="RuleBase" id="RU362092"/>
    </source>
</evidence>
<dbReference type="InterPro" id="IPR023406">
    <property type="entry name" value="Topo_IA_AS"/>
</dbReference>
<dbReference type="Pfam" id="PF01751">
    <property type="entry name" value="Toprim"/>
    <property type="match status" value="1"/>
</dbReference>
<dbReference type="PROSITE" id="PS00396">
    <property type="entry name" value="TOPO_IA_1"/>
    <property type="match status" value="1"/>
</dbReference>
<dbReference type="InterPro" id="IPR013824">
    <property type="entry name" value="Topo_IA_cen_sub1"/>
</dbReference>
<dbReference type="InterPro" id="IPR006171">
    <property type="entry name" value="TOPRIM_dom"/>
</dbReference>
<dbReference type="PANTHER" id="PTHR11390">
    <property type="entry name" value="PROKARYOTIC DNA TOPOISOMERASE"/>
    <property type="match status" value="1"/>
</dbReference>
<name>A0ABQ9FP39_TEGGR</name>
<feature type="region of interest" description="Disordered" evidence="12">
    <location>
        <begin position="641"/>
        <end position="751"/>
    </location>
</feature>
<dbReference type="CDD" id="cd00186">
    <property type="entry name" value="TOP1Ac"/>
    <property type="match status" value="1"/>
</dbReference>
<reference evidence="16 17" key="1">
    <citation type="submission" date="2022-12" db="EMBL/GenBank/DDBJ databases">
        <title>Chromosome-level genome of Tegillarca granosa.</title>
        <authorList>
            <person name="Kim J."/>
        </authorList>
    </citation>
    <scope>NUCLEOTIDE SEQUENCE [LARGE SCALE GENOMIC DNA]</scope>
    <source>
        <strain evidence="16">Teg-2019</strain>
        <tissue evidence="16">Adductor muscle</tissue>
    </source>
</reference>
<feature type="domain" description="GRF-type" evidence="14">
    <location>
        <begin position="759"/>
        <end position="798"/>
    </location>
</feature>
<feature type="compositionally biased region" description="Polar residues" evidence="12">
    <location>
        <begin position="641"/>
        <end position="662"/>
    </location>
</feature>
<dbReference type="InterPro" id="IPR010666">
    <property type="entry name" value="Znf_GRF"/>
</dbReference>
<keyword evidence="7 11" id="KW-0799">Topoisomerase</keyword>
<evidence type="ECO:0000256" key="6">
    <source>
        <dbReference type="ARBA" id="ARBA00022833"/>
    </source>
</evidence>
<keyword evidence="6" id="KW-0862">Zinc</keyword>
<feature type="domain" description="Topo IA-type catalytic" evidence="15">
    <location>
        <begin position="115"/>
        <end position="516"/>
    </location>
</feature>
<dbReference type="SUPFAM" id="SSF56712">
    <property type="entry name" value="Prokaryotic type I DNA topoisomerase"/>
    <property type="match status" value="1"/>
</dbReference>
<comment type="catalytic activity">
    <reaction evidence="1 11">
        <text>ATP-independent breakage of single-stranded DNA, followed by passage and rejoining.</text>
        <dbReference type="EC" id="5.6.2.1"/>
    </reaction>
</comment>
<dbReference type="SMART" id="SM00436">
    <property type="entry name" value="TOP1Bc"/>
    <property type="match status" value="1"/>
</dbReference>
<dbReference type="InterPro" id="IPR003602">
    <property type="entry name" value="Topo_IA_DNA-bd_dom"/>
</dbReference>
<keyword evidence="17" id="KW-1185">Reference proteome</keyword>
<dbReference type="PRINTS" id="PR00417">
    <property type="entry name" value="PRTPISMRASEI"/>
</dbReference>
<evidence type="ECO:0000259" key="14">
    <source>
        <dbReference type="PROSITE" id="PS51999"/>
    </source>
</evidence>
<dbReference type="PANTHER" id="PTHR11390:SF21">
    <property type="entry name" value="DNA TOPOISOMERASE 3-ALPHA"/>
    <property type="match status" value="1"/>
</dbReference>
<evidence type="ECO:0000259" key="15">
    <source>
        <dbReference type="PROSITE" id="PS52039"/>
    </source>
</evidence>
<keyword evidence="4" id="KW-0479">Metal-binding</keyword>
<dbReference type="Gene3D" id="1.10.460.10">
    <property type="entry name" value="Topoisomerase I, domain 2"/>
    <property type="match status" value="2"/>
</dbReference>
<feature type="region of interest" description="Disordered" evidence="12">
    <location>
        <begin position="905"/>
        <end position="951"/>
    </location>
</feature>
<dbReference type="PROSITE" id="PS51999">
    <property type="entry name" value="ZF_GRF"/>
    <property type="match status" value="2"/>
</dbReference>
<dbReference type="SMART" id="SM00437">
    <property type="entry name" value="TOP1Ac"/>
    <property type="match status" value="1"/>
</dbReference>
<dbReference type="PROSITE" id="PS52039">
    <property type="entry name" value="TOPO_IA_2"/>
    <property type="match status" value="1"/>
</dbReference>
<feature type="domain" description="Toprim" evidence="13">
    <location>
        <begin position="1"/>
        <end position="97"/>
    </location>
</feature>
<feature type="domain" description="GRF-type" evidence="14">
    <location>
        <begin position="861"/>
        <end position="903"/>
    </location>
</feature>
<protein>
    <recommendedName>
        <fullName evidence="3 11">DNA topoisomerase</fullName>
        <ecNumber evidence="3 11">5.6.2.1</ecNumber>
    </recommendedName>
</protein>
<evidence type="ECO:0000313" key="16">
    <source>
        <dbReference type="EMBL" id="KAJ8319013.1"/>
    </source>
</evidence>
<proteinExistence type="inferred from homology"/>
<keyword evidence="5 10" id="KW-0863">Zinc-finger</keyword>
<evidence type="ECO:0000256" key="2">
    <source>
        <dbReference type="ARBA" id="ARBA00009446"/>
    </source>
</evidence>
<evidence type="ECO:0000256" key="4">
    <source>
        <dbReference type="ARBA" id="ARBA00022723"/>
    </source>
</evidence>
<comment type="similarity">
    <text evidence="2 11">Belongs to the type IA topoisomerase family.</text>
</comment>
<feature type="compositionally biased region" description="Polar residues" evidence="12">
    <location>
        <begin position="677"/>
        <end position="727"/>
    </location>
</feature>
<evidence type="ECO:0000256" key="1">
    <source>
        <dbReference type="ARBA" id="ARBA00000213"/>
    </source>
</evidence>
<comment type="caution">
    <text evidence="16">The sequence shown here is derived from an EMBL/GenBank/DDBJ whole genome shotgun (WGS) entry which is preliminary data.</text>
</comment>
<evidence type="ECO:0000256" key="3">
    <source>
        <dbReference type="ARBA" id="ARBA00012891"/>
    </source>
</evidence>
<keyword evidence="9 11" id="KW-0413">Isomerase</keyword>
<accession>A0ABQ9FP39</accession>
<feature type="compositionally biased region" description="Low complexity" evidence="12">
    <location>
        <begin position="663"/>
        <end position="676"/>
    </location>
</feature>
<dbReference type="InterPro" id="IPR023405">
    <property type="entry name" value="Topo_IA_core_domain"/>
</dbReference>
<evidence type="ECO:0000256" key="8">
    <source>
        <dbReference type="ARBA" id="ARBA00023125"/>
    </source>
</evidence>
<evidence type="ECO:0000256" key="10">
    <source>
        <dbReference type="PROSITE-ProRule" id="PRU01343"/>
    </source>
</evidence>
<dbReference type="InterPro" id="IPR013826">
    <property type="entry name" value="Topo_IA_cen_sub3"/>
</dbReference>
<dbReference type="Pfam" id="PF01131">
    <property type="entry name" value="Topoisom_bac"/>
    <property type="match status" value="2"/>
</dbReference>
<dbReference type="Proteomes" id="UP001217089">
    <property type="component" value="Unassembled WGS sequence"/>
</dbReference>
<gene>
    <name evidence="16" type="ORF">KUTeg_004104</name>
</gene>
<feature type="region of interest" description="Disordered" evidence="12">
    <location>
        <begin position="801"/>
        <end position="842"/>
    </location>
</feature>
<evidence type="ECO:0000259" key="13">
    <source>
        <dbReference type="PROSITE" id="PS50880"/>
    </source>
</evidence>
<dbReference type="PROSITE" id="PS50880">
    <property type="entry name" value="TOPRIM"/>
    <property type="match status" value="1"/>
</dbReference>
<feature type="compositionally biased region" description="Gly residues" evidence="12">
    <location>
        <begin position="801"/>
        <end position="811"/>
    </location>
</feature>
<feature type="compositionally biased region" description="Low complexity" evidence="12">
    <location>
        <begin position="816"/>
        <end position="834"/>
    </location>
</feature>
<dbReference type="EC" id="5.6.2.1" evidence="3 11"/>
<comment type="function">
    <text evidence="11">Introduces a single-strand break via transesterification at a target site in duplex DNA. Releases the supercoiling and torsional tension of DNA introduced during the DNA replication and transcription by transiently cleaving and rejoining one strand of the DNA duplex. The scissile phosphodiester is attacked by the catalytic tyrosine of the enzyme, resulting in the formation of a DNA-(5'-phosphotyrosyl)-enzyme intermediate and the expulsion of a 3'-OH DNA strand.</text>
</comment>
<dbReference type="EMBL" id="JARBDR010000214">
    <property type="protein sequence ID" value="KAJ8319013.1"/>
    <property type="molecule type" value="Genomic_DNA"/>
</dbReference>
<dbReference type="InterPro" id="IPR013497">
    <property type="entry name" value="Topo_IA_cen"/>
</dbReference>
<evidence type="ECO:0000313" key="17">
    <source>
        <dbReference type="Proteomes" id="UP001217089"/>
    </source>
</evidence>
<evidence type="ECO:0000256" key="9">
    <source>
        <dbReference type="ARBA" id="ARBA00023235"/>
    </source>
</evidence>